<protein>
    <submittedName>
        <fullName evidence="2">Acetyltransferase, GNAT family</fullName>
    </submittedName>
</protein>
<accession>A0A6J4VBU7</accession>
<name>A0A6J4VBU7_9BACT</name>
<dbReference type="CDD" id="cd04301">
    <property type="entry name" value="NAT_SF"/>
    <property type="match status" value="1"/>
</dbReference>
<gene>
    <name evidence="2" type="ORF">AVDCRST_MAG33-2938</name>
</gene>
<sequence length="369" mass="39698">MSAPAHTIDEITPPPSMADDYDGEFAGLVAVRDEVETATMGTDALTMSAAELLPIYSDQQYSPRRLVVVRVDGRIVGRGFFGWAPEAGAKSARVYGEILPAFRNHGLGTALVDHLERMAIDAGYGILQTYVTHMTATIGERVPSPTGFGSLPAADPGVRFLLRRGYRLEQVSRISAVDLPVDPGTLAALRQAAEDAAGPDYRIVTWLGRTPEEWIDDVATLRNRMSVDMPQGALDVTEEIWDAARVRSSDVREEASGRQVLTVAAEHIPTGRLAGFSVLSLPADASRAVAQGDTLVLSEHRGHRLGMLMKIANLQELARVSPDSSMVFTGNAEENRHMLNVNEAVGFRAIGYEGGWKKVVSPATPPGAG</sequence>
<dbReference type="Pfam" id="PF00583">
    <property type="entry name" value="Acetyltransf_1"/>
    <property type="match status" value="1"/>
</dbReference>
<evidence type="ECO:0000313" key="2">
    <source>
        <dbReference type="EMBL" id="CAA9574851.1"/>
    </source>
</evidence>
<proteinExistence type="predicted"/>
<keyword evidence="2" id="KW-0808">Transferase</keyword>
<dbReference type="InterPro" id="IPR016181">
    <property type="entry name" value="Acyl_CoA_acyltransferase"/>
</dbReference>
<dbReference type="PROSITE" id="PS51186">
    <property type="entry name" value="GNAT"/>
    <property type="match status" value="1"/>
</dbReference>
<dbReference type="EMBL" id="CADCWK010000363">
    <property type="protein sequence ID" value="CAA9574851.1"/>
    <property type="molecule type" value="Genomic_DNA"/>
</dbReference>
<dbReference type="SUPFAM" id="SSF55729">
    <property type="entry name" value="Acyl-CoA N-acyltransferases (Nat)"/>
    <property type="match status" value="2"/>
</dbReference>
<dbReference type="Gene3D" id="3.40.630.30">
    <property type="match status" value="1"/>
</dbReference>
<organism evidence="2">
    <name type="scientific">uncultured Thermomicrobiales bacterium</name>
    <dbReference type="NCBI Taxonomy" id="1645740"/>
    <lineage>
        <taxon>Bacteria</taxon>
        <taxon>Pseudomonadati</taxon>
        <taxon>Thermomicrobiota</taxon>
        <taxon>Thermomicrobia</taxon>
        <taxon>Thermomicrobiales</taxon>
        <taxon>environmental samples</taxon>
    </lineage>
</organism>
<evidence type="ECO:0000259" key="1">
    <source>
        <dbReference type="PROSITE" id="PS51186"/>
    </source>
</evidence>
<reference evidence="2" key="1">
    <citation type="submission" date="2020-02" db="EMBL/GenBank/DDBJ databases">
        <authorList>
            <person name="Meier V. D."/>
        </authorList>
    </citation>
    <scope>NUCLEOTIDE SEQUENCE</scope>
    <source>
        <strain evidence="2">AVDCRST_MAG33</strain>
    </source>
</reference>
<dbReference type="InterPro" id="IPR000182">
    <property type="entry name" value="GNAT_dom"/>
</dbReference>
<dbReference type="GO" id="GO:0016747">
    <property type="term" value="F:acyltransferase activity, transferring groups other than amino-acyl groups"/>
    <property type="evidence" value="ECO:0007669"/>
    <property type="project" value="InterPro"/>
</dbReference>
<feature type="domain" description="N-acetyltransferase" evidence="1">
    <location>
        <begin position="29"/>
        <end position="184"/>
    </location>
</feature>
<dbReference type="AlphaFoldDB" id="A0A6J4VBU7"/>